<name>A0A8T0A1K5_9BILA</name>
<feature type="compositionally biased region" description="Low complexity" evidence="2">
    <location>
        <begin position="484"/>
        <end position="494"/>
    </location>
</feature>
<evidence type="ECO:0000313" key="3">
    <source>
        <dbReference type="EMBL" id="KAF7639206.1"/>
    </source>
</evidence>
<evidence type="ECO:0000256" key="2">
    <source>
        <dbReference type="SAM" id="MobiDB-lite"/>
    </source>
</evidence>
<organism evidence="3 4">
    <name type="scientific">Meloidogyne graminicola</name>
    <dbReference type="NCBI Taxonomy" id="189291"/>
    <lineage>
        <taxon>Eukaryota</taxon>
        <taxon>Metazoa</taxon>
        <taxon>Ecdysozoa</taxon>
        <taxon>Nematoda</taxon>
        <taxon>Chromadorea</taxon>
        <taxon>Rhabditida</taxon>
        <taxon>Tylenchina</taxon>
        <taxon>Tylenchomorpha</taxon>
        <taxon>Tylenchoidea</taxon>
        <taxon>Meloidogynidae</taxon>
        <taxon>Meloidogyninae</taxon>
        <taxon>Meloidogyne</taxon>
    </lineage>
</organism>
<dbReference type="EMBL" id="JABEBT010000007">
    <property type="protein sequence ID" value="KAF7639206.1"/>
    <property type="molecule type" value="Genomic_DNA"/>
</dbReference>
<evidence type="ECO:0000313" key="4">
    <source>
        <dbReference type="Proteomes" id="UP000605970"/>
    </source>
</evidence>
<keyword evidence="4" id="KW-1185">Reference proteome</keyword>
<feature type="coiled-coil region" evidence="1">
    <location>
        <begin position="385"/>
        <end position="467"/>
    </location>
</feature>
<dbReference type="AlphaFoldDB" id="A0A8T0A1K5"/>
<comment type="caution">
    <text evidence="3">The sequence shown here is derived from an EMBL/GenBank/DDBJ whole genome shotgun (WGS) entry which is preliminary data.</text>
</comment>
<reference evidence="3" key="1">
    <citation type="journal article" date="2020" name="Ecol. Evol.">
        <title>Genome structure and content of the rice root-knot nematode (Meloidogyne graminicola).</title>
        <authorList>
            <person name="Phan N.T."/>
            <person name="Danchin E.G.J."/>
            <person name="Klopp C."/>
            <person name="Perfus-Barbeoch L."/>
            <person name="Kozlowski D.K."/>
            <person name="Koutsovoulos G.D."/>
            <person name="Lopez-Roques C."/>
            <person name="Bouchez O."/>
            <person name="Zahm M."/>
            <person name="Besnard G."/>
            <person name="Bellafiore S."/>
        </authorList>
    </citation>
    <scope>NUCLEOTIDE SEQUENCE</scope>
    <source>
        <strain evidence="3">VN-18</strain>
    </source>
</reference>
<feature type="compositionally biased region" description="Basic and acidic residues" evidence="2">
    <location>
        <begin position="495"/>
        <end position="505"/>
    </location>
</feature>
<feature type="region of interest" description="Disordered" evidence="2">
    <location>
        <begin position="469"/>
        <end position="513"/>
    </location>
</feature>
<dbReference type="Proteomes" id="UP000605970">
    <property type="component" value="Unassembled WGS sequence"/>
</dbReference>
<sequence length="656" mass="79578">MKILEKMNSSDNANVDFGTLCELINERKKTNLKLLKEKNRLENCTTKNSKEIVNKHIEELEEANFIVFYKYFLKKCEGFQKYLRKYENEYGEEELNLKFELIFGKGRTYALRQMFPTILTNLNNKGTFFVISLYKDYLNSKSIIERWRIKIVLDYFVYILWERKYRKEFEIKFIINNPDKDILWSSEAIWKKISKEYWDENNVLQTFTLEKDEENDVLTNLFLNLKNFVENRRNNTSKYYNYLNIAKRCTEEIYTKYRIEMKKINIKLDKDDELKTCIDNKINNEKIRKESINENMLFHKNNIINIFSGDYEENYVEINNDIIQNENNWLKNIYEKIKYHGSNLIYYFDREEEEEEEEENIDEALKDLWKTMENHIDYFYELTNIQSLNDLNKKIEQLKVEIKKKREEILKNKEELILINKQKLINKEKELIERERKLIEKQKKKLIKKKKKEEEYLLRKKNREENKNEIVEEEEEYSSDDTDSINSDYSSINSIKDEQKLDEQNSTKSGKRRMLYTSIRPSTTIRRSSKLLNAYLKIPELFSNKNKKNLEHKIEENKNIENIENIENIDEDEKILKLLNYKDYSELFSANDFIEEKSEISNFEENILKLFDHFLIIEEKEMKEKIKQLIIICTLIKIINQKIEGSNILLNTNLYD</sequence>
<accession>A0A8T0A1K5</accession>
<protein>
    <submittedName>
        <fullName evidence="3">Uncharacterized protein</fullName>
    </submittedName>
</protein>
<proteinExistence type="predicted"/>
<evidence type="ECO:0000256" key="1">
    <source>
        <dbReference type="SAM" id="Coils"/>
    </source>
</evidence>
<gene>
    <name evidence="3" type="ORF">Mgra_00001437</name>
</gene>
<feature type="compositionally biased region" description="Acidic residues" evidence="2">
    <location>
        <begin position="471"/>
        <end position="483"/>
    </location>
</feature>
<keyword evidence="1" id="KW-0175">Coiled coil</keyword>
<feature type="non-terminal residue" evidence="3">
    <location>
        <position position="656"/>
    </location>
</feature>